<comment type="caution">
    <text evidence="3">The sequence shown here is derived from an EMBL/GenBank/DDBJ whole genome shotgun (WGS) entry which is preliminary data.</text>
</comment>
<dbReference type="PANTHER" id="PTHR39430:SF1">
    <property type="entry name" value="PROTEASE"/>
    <property type="match status" value="1"/>
</dbReference>
<evidence type="ECO:0000313" key="4">
    <source>
        <dbReference type="Proteomes" id="UP000010121"/>
    </source>
</evidence>
<dbReference type="eggNOG" id="COG1266">
    <property type="taxonomic scope" value="Bacteria"/>
</dbReference>
<sequence>MNAQTSSVLSTIRAILNFPLIRIPLLGGILFLGMGISNGFMANNRDSIPTALVLVLLMVALALAIYWAFVRFVENRQVSELFLSGLGGEFGLGLLLGFGLYSACILILVLLGHYRIEGLNAWTLMLPMVPMAISSSFLEELIHRGVLFRVTEEYLGSWIALITTSAFFGARHLGNQDATVIGAVFIAIEAGVLLAAAYMVTRRLWLSIGFHMSWNFTQAAIFSGTVSGIEMPPGLVKAVIEGPELMTGGKFGVEASVVAFLLCTATGVALLWQAIRRSRILSPMWSIGR</sequence>
<keyword evidence="1" id="KW-0472">Membrane</keyword>
<dbReference type="STRING" id="371731.Rsw2DRAFT_2805"/>
<keyword evidence="4" id="KW-1185">Reference proteome</keyword>
<accession>C8S427</accession>
<dbReference type="OrthoDB" id="193898at2"/>
<feature type="transmembrane region" description="Helical" evidence="1">
    <location>
        <begin position="251"/>
        <end position="272"/>
    </location>
</feature>
<gene>
    <name evidence="3" type="ORF">Rsw2DRAFT_2805</name>
</gene>
<dbReference type="AlphaFoldDB" id="C8S427"/>
<feature type="transmembrane region" description="Helical" evidence="1">
    <location>
        <begin position="48"/>
        <end position="69"/>
    </location>
</feature>
<proteinExistence type="predicted"/>
<dbReference type="GO" id="GO:0004175">
    <property type="term" value="F:endopeptidase activity"/>
    <property type="evidence" value="ECO:0007669"/>
    <property type="project" value="UniProtKB-ARBA"/>
</dbReference>
<evidence type="ECO:0000256" key="1">
    <source>
        <dbReference type="SAM" id="Phobius"/>
    </source>
</evidence>
<keyword evidence="1" id="KW-0812">Transmembrane</keyword>
<dbReference type="GO" id="GO:0080120">
    <property type="term" value="P:CAAX-box protein maturation"/>
    <property type="evidence" value="ECO:0007669"/>
    <property type="project" value="UniProtKB-ARBA"/>
</dbReference>
<keyword evidence="1" id="KW-1133">Transmembrane helix</keyword>
<feature type="transmembrane region" description="Helical" evidence="1">
    <location>
        <begin position="212"/>
        <end position="231"/>
    </location>
</feature>
<feature type="transmembrane region" description="Helical" evidence="1">
    <location>
        <begin position="90"/>
        <end position="116"/>
    </location>
</feature>
<reference evidence="3 4" key="1">
    <citation type="submission" date="2009-08" db="EMBL/GenBank/DDBJ databases">
        <title>The draft genome of Rhodobacter sp. SW2.</title>
        <authorList>
            <consortium name="US DOE Joint Genome Institute (JGI-PGF)"/>
            <person name="Lucas S."/>
            <person name="Copeland A."/>
            <person name="Lapidus A."/>
            <person name="Glavina del Rio T."/>
            <person name="Tice H."/>
            <person name="Bruce D."/>
            <person name="Goodwin L."/>
            <person name="Pitluck S."/>
            <person name="Larimer F."/>
            <person name="Land M.L."/>
            <person name="Hauser L."/>
            <person name="Emerson D."/>
        </authorList>
    </citation>
    <scope>NUCLEOTIDE SEQUENCE [LARGE SCALE GENOMIC DNA]</scope>
    <source>
        <strain evidence="3 4">SW2</strain>
    </source>
</reference>
<feature type="transmembrane region" description="Helical" evidence="1">
    <location>
        <begin position="180"/>
        <end position="200"/>
    </location>
</feature>
<feature type="transmembrane region" description="Helical" evidence="1">
    <location>
        <begin position="20"/>
        <end position="42"/>
    </location>
</feature>
<name>C8S427_9RHOB</name>
<evidence type="ECO:0000259" key="2">
    <source>
        <dbReference type="Pfam" id="PF02517"/>
    </source>
</evidence>
<organism evidence="3 4">
    <name type="scientific">Rhodobacter ferrooxidans</name>
    <dbReference type="NCBI Taxonomy" id="371731"/>
    <lineage>
        <taxon>Bacteria</taxon>
        <taxon>Pseudomonadati</taxon>
        <taxon>Pseudomonadota</taxon>
        <taxon>Alphaproteobacteria</taxon>
        <taxon>Rhodobacterales</taxon>
        <taxon>Rhodobacter group</taxon>
        <taxon>Rhodobacter</taxon>
    </lineage>
</organism>
<dbReference type="Proteomes" id="UP000010121">
    <property type="component" value="Unassembled WGS sequence"/>
</dbReference>
<feature type="domain" description="CAAX prenyl protease 2/Lysostaphin resistance protein A-like" evidence="2">
    <location>
        <begin position="122"/>
        <end position="216"/>
    </location>
</feature>
<dbReference type="EMBL" id="ACYY01000022">
    <property type="protein sequence ID" value="EEW24289.1"/>
    <property type="molecule type" value="Genomic_DNA"/>
</dbReference>
<evidence type="ECO:0000313" key="3">
    <source>
        <dbReference type="EMBL" id="EEW24289.1"/>
    </source>
</evidence>
<dbReference type="InterPro" id="IPR003675">
    <property type="entry name" value="Rce1/LyrA-like_dom"/>
</dbReference>
<feature type="transmembrane region" description="Helical" evidence="1">
    <location>
        <begin position="154"/>
        <end position="174"/>
    </location>
</feature>
<dbReference type="Pfam" id="PF02517">
    <property type="entry name" value="Rce1-like"/>
    <property type="match status" value="1"/>
</dbReference>
<dbReference type="PANTHER" id="PTHR39430">
    <property type="entry name" value="MEMBRANE-ASSOCIATED PROTEASE-RELATED"/>
    <property type="match status" value="1"/>
</dbReference>
<dbReference type="RefSeq" id="WP_008032038.1">
    <property type="nucleotide sequence ID" value="NZ_ACYY01000022.1"/>
</dbReference>
<protein>
    <submittedName>
        <fullName evidence="3">Abortive infection protein</fullName>
    </submittedName>
</protein>